<name>A0A518BWY7_9BACT</name>
<feature type="transmembrane region" description="Helical" evidence="7">
    <location>
        <begin position="377"/>
        <end position="399"/>
    </location>
</feature>
<accession>A0A518BWY7</accession>
<feature type="transmembrane region" description="Helical" evidence="7">
    <location>
        <begin position="132"/>
        <end position="152"/>
    </location>
</feature>
<dbReference type="InterPro" id="IPR000515">
    <property type="entry name" value="MetI-like"/>
</dbReference>
<evidence type="ECO:0000259" key="8">
    <source>
        <dbReference type="PROSITE" id="PS50928"/>
    </source>
</evidence>
<feature type="transmembrane region" description="Helical" evidence="7">
    <location>
        <begin position="37"/>
        <end position="58"/>
    </location>
</feature>
<evidence type="ECO:0000313" key="10">
    <source>
        <dbReference type="Proteomes" id="UP000320386"/>
    </source>
</evidence>
<evidence type="ECO:0000256" key="1">
    <source>
        <dbReference type="ARBA" id="ARBA00004651"/>
    </source>
</evidence>
<evidence type="ECO:0000256" key="2">
    <source>
        <dbReference type="ARBA" id="ARBA00022448"/>
    </source>
</evidence>
<keyword evidence="4 7" id="KW-0812">Transmembrane</keyword>
<dbReference type="PROSITE" id="PS50928">
    <property type="entry name" value="ABC_TM1"/>
    <property type="match status" value="1"/>
</dbReference>
<feature type="domain" description="ABC transmembrane type-1" evidence="8">
    <location>
        <begin position="97"/>
        <end position="505"/>
    </location>
</feature>
<sequence>MNQTTYPSETADRTAATGEAQQASRRLWQRLLNKTRFIGSIYLLLLPSIVSLLVFSYYPKYDVVVKAFYRWTPGEVEEYIGLQNFADAVADPLFWQSFKVVAIMLVANLFKMWPAIITAVALHRLLNDRMRYIYQVLFVIPMVIPALVWLLIWKSFYDPDFGILNRLLNMTGMMGVLSWLDGTDAAPGVMPTIAAALRPVMEGPVSVVFSSTWGLLALGAFVLASTEGWPKHRSERFTAYAALVGLGVVIWLAAALQLALTVPGFTVVIALMMGLMYVAATRIGPRWVLWAFLLLGGAWACRTSLLHLPVLMGAAFAIGEVVRARMHHAYAPVVMSWVGYTTITVGSLLVAFGMIWVEPTNQFIEGTPAWLGSRDLVLPALIFWGFPWVGTVGVLIYLAGLQQIPTDVYEAAELDGVGPVRRLFSIELPLVMTQVRINLIFMTIGTLTGYEFYLILLGHAGGPGNIGIVPGLYMYSKAFIDGRFGYSCALGMVLFVMVLLLTIVYQRYVKVDK</sequence>
<gene>
    <name evidence="9" type="primary">araP_2</name>
    <name evidence="9" type="ORF">Pan265_13430</name>
</gene>
<dbReference type="InterPro" id="IPR035906">
    <property type="entry name" value="MetI-like_sf"/>
</dbReference>
<reference evidence="9 10" key="1">
    <citation type="submission" date="2019-02" db="EMBL/GenBank/DDBJ databases">
        <title>Deep-cultivation of Planctomycetes and their phenomic and genomic characterization uncovers novel biology.</title>
        <authorList>
            <person name="Wiegand S."/>
            <person name="Jogler M."/>
            <person name="Boedeker C."/>
            <person name="Pinto D."/>
            <person name="Vollmers J."/>
            <person name="Rivas-Marin E."/>
            <person name="Kohn T."/>
            <person name="Peeters S.H."/>
            <person name="Heuer A."/>
            <person name="Rast P."/>
            <person name="Oberbeckmann S."/>
            <person name="Bunk B."/>
            <person name="Jeske O."/>
            <person name="Meyerdierks A."/>
            <person name="Storesund J.E."/>
            <person name="Kallscheuer N."/>
            <person name="Luecker S."/>
            <person name="Lage O.M."/>
            <person name="Pohl T."/>
            <person name="Merkel B.J."/>
            <person name="Hornburger P."/>
            <person name="Mueller R.-W."/>
            <person name="Bruemmer F."/>
            <person name="Labrenz M."/>
            <person name="Spormann A.M."/>
            <person name="Op den Camp H."/>
            <person name="Overmann J."/>
            <person name="Amann R."/>
            <person name="Jetten M.S.M."/>
            <person name="Mascher T."/>
            <person name="Medema M.H."/>
            <person name="Devos D.P."/>
            <person name="Kaster A.-K."/>
            <person name="Ovreas L."/>
            <person name="Rohde M."/>
            <person name="Galperin M.Y."/>
            <person name="Jogler C."/>
        </authorList>
    </citation>
    <scope>NUCLEOTIDE SEQUENCE [LARGE SCALE GENOMIC DNA]</scope>
    <source>
        <strain evidence="9 10">Pan265</strain>
    </source>
</reference>
<feature type="transmembrane region" description="Helical" evidence="7">
    <location>
        <begin position="237"/>
        <end position="256"/>
    </location>
</feature>
<proteinExistence type="predicted"/>
<evidence type="ECO:0000256" key="4">
    <source>
        <dbReference type="ARBA" id="ARBA00022692"/>
    </source>
</evidence>
<organism evidence="9 10">
    <name type="scientific">Mucisphaera calidilacus</name>
    <dbReference type="NCBI Taxonomy" id="2527982"/>
    <lineage>
        <taxon>Bacteria</taxon>
        <taxon>Pseudomonadati</taxon>
        <taxon>Planctomycetota</taxon>
        <taxon>Phycisphaerae</taxon>
        <taxon>Phycisphaerales</taxon>
        <taxon>Phycisphaeraceae</taxon>
        <taxon>Mucisphaera</taxon>
    </lineage>
</organism>
<feature type="transmembrane region" description="Helical" evidence="7">
    <location>
        <begin position="484"/>
        <end position="505"/>
    </location>
</feature>
<comment type="subcellular location">
    <subcellularLocation>
        <location evidence="1">Cell membrane</location>
        <topology evidence="1">Multi-pass membrane protein</topology>
    </subcellularLocation>
</comment>
<dbReference type="RefSeq" id="WP_145445640.1">
    <property type="nucleotide sequence ID" value="NZ_CP036280.1"/>
</dbReference>
<keyword evidence="3" id="KW-1003">Cell membrane</keyword>
<dbReference type="OrthoDB" id="42615at2"/>
<dbReference type="InterPro" id="IPR050809">
    <property type="entry name" value="UgpAE/MalFG_permease"/>
</dbReference>
<feature type="transmembrane region" description="Helical" evidence="7">
    <location>
        <begin position="337"/>
        <end position="357"/>
    </location>
</feature>
<keyword evidence="10" id="KW-1185">Reference proteome</keyword>
<evidence type="ECO:0000256" key="7">
    <source>
        <dbReference type="SAM" id="Phobius"/>
    </source>
</evidence>
<keyword evidence="6 7" id="KW-0472">Membrane</keyword>
<dbReference type="GO" id="GO:0005886">
    <property type="term" value="C:plasma membrane"/>
    <property type="evidence" value="ECO:0007669"/>
    <property type="project" value="UniProtKB-SubCell"/>
</dbReference>
<protein>
    <submittedName>
        <fullName evidence="9">L-arabinose transport system permease protein AraP</fullName>
    </submittedName>
</protein>
<evidence type="ECO:0000313" key="9">
    <source>
        <dbReference type="EMBL" id="QDU71493.1"/>
    </source>
</evidence>
<dbReference type="Gene3D" id="1.10.3720.10">
    <property type="entry name" value="MetI-like"/>
    <property type="match status" value="2"/>
</dbReference>
<dbReference type="Proteomes" id="UP000320386">
    <property type="component" value="Chromosome"/>
</dbReference>
<feature type="transmembrane region" description="Helical" evidence="7">
    <location>
        <begin position="100"/>
        <end position="120"/>
    </location>
</feature>
<keyword evidence="5 7" id="KW-1133">Transmembrane helix</keyword>
<dbReference type="AlphaFoldDB" id="A0A518BWY7"/>
<dbReference type="SUPFAM" id="SSF161098">
    <property type="entry name" value="MetI-like"/>
    <property type="match status" value="2"/>
</dbReference>
<feature type="transmembrane region" description="Helical" evidence="7">
    <location>
        <begin position="262"/>
        <end position="280"/>
    </location>
</feature>
<dbReference type="CDD" id="cd06261">
    <property type="entry name" value="TM_PBP2"/>
    <property type="match status" value="1"/>
</dbReference>
<dbReference type="EMBL" id="CP036280">
    <property type="protein sequence ID" value="QDU71493.1"/>
    <property type="molecule type" value="Genomic_DNA"/>
</dbReference>
<dbReference type="GO" id="GO:0055085">
    <property type="term" value="P:transmembrane transport"/>
    <property type="evidence" value="ECO:0007669"/>
    <property type="project" value="InterPro"/>
</dbReference>
<dbReference type="KEGG" id="mcad:Pan265_13430"/>
<keyword evidence="2" id="KW-0813">Transport</keyword>
<evidence type="ECO:0000256" key="3">
    <source>
        <dbReference type="ARBA" id="ARBA00022475"/>
    </source>
</evidence>
<evidence type="ECO:0000256" key="5">
    <source>
        <dbReference type="ARBA" id="ARBA00022989"/>
    </source>
</evidence>
<dbReference type="PANTHER" id="PTHR43227:SF7">
    <property type="entry name" value="ARABINOOLIGOSACCHARIDES TRANSPORT SYSTEM PERMEASE PROTEIN ARAP"/>
    <property type="match status" value="1"/>
</dbReference>
<feature type="transmembrane region" description="Helical" evidence="7">
    <location>
        <begin position="287"/>
        <end position="317"/>
    </location>
</feature>
<dbReference type="PANTHER" id="PTHR43227">
    <property type="entry name" value="BLL4140 PROTEIN"/>
    <property type="match status" value="1"/>
</dbReference>
<feature type="transmembrane region" description="Helical" evidence="7">
    <location>
        <begin position="207"/>
        <end position="225"/>
    </location>
</feature>
<evidence type="ECO:0000256" key="6">
    <source>
        <dbReference type="ARBA" id="ARBA00023136"/>
    </source>
</evidence>